<organism evidence="2 3">
    <name type="scientific">Myodes glareolus</name>
    <name type="common">Bank vole</name>
    <name type="synonym">Clethrionomys glareolus</name>
    <dbReference type="NCBI Taxonomy" id="447135"/>
    <lineage>
        <taxon>Eukaryota</taxon>
        <taxon>Metazoa</taxon>
        <taxon>Chordata</taxon>
        <taxon>Craniata</taxon>
        <taxon>Vertebrata</taxon>
        <taxon>Euteleostomi</taxon>
        <taxon>Mammalia</taxon>
        <taxon>Eutheria</taxon>
        <taxon>Euarchontoglires</taxon>
        <taxon>Glires</taxon>
        <taxon>Rodentia</taxon>
        <taxon>Myomorpha</taxon>
        <taxon>Muroidea</taxon>
        <taxon>Cricetidae</taxon>
        <taxon>Arvicolinae</taxon>
        <taxon>Myodes</taxon>
    </lineage>
</organism>
<feature type="region of interest" description="Disordered" evidence="1">
    <location>
        <begin position="1"/>
        <end position="105"/>
    </location>
</feature>
<dbReference type="EMBL" id="JBBHLL010000528">
    <property type="protein sequence ID" value="KAK7800916.1"/>
    <property type="molecule type" value="Genomic_DNA"/>
</dbReference>
<evidence type="ECO:0000256" key="1">
    <source>
        <dbReference type="SAM" id="MobiDB-lite"/>
    </source>
</evidence>
<reference evidence="2 3" key="1">
    <citation type="journal article" date="2023" name="bioRxiv">
        <title>Conserved and derived expression patterns and positive selection on dental genes reveal complex evolutionary context of ever-growing rodent molars.</title>
        <authorList>
            <person name="Calamari Z.T."/>
            <person name="Song A."/>
            <person name="Cohen E."/>
            <person name="Akter M."/>
            <person name="Roy R.D."/>
            <person name="Hallikas O."/>
            <person name="Christensen M.M."/>
            <person name="Li P."/>
            <person name="Marangoni P."/>
            <person name="Jernvall J."/>
            <person name="Klein O.D."/>
        </authorList>
    </citation>
    <scope>NUCLEOTIDE SEQUENCE [LARGE SCALE GENOMIC DNA]</scope>
    <source>
        <strain evidence="2">V071</strain>
    </source>
</reference>
<evidence type="ECO:0000313" key="3">
    <source>
        <dbReference type="Proteomes" id="UP001488838"/>
    </source>
</evidence>
<dbReference type="AlphaFoldDB" id="A0AAW0HHL2"/>
<sequence length="105" mass="10994">MTRRGREDRATVAAEGRRYGSHAGTNASGPARARPPLRAGTSRGRLKGRATRPHLRRHEPAPASRPRGTGSPAGPVPSAVGLPHGSGHRHRRGEGTGPTPLPRLG</sequence>
<feature type="compositionally biased region" description="Basic and acidic residues" evidence="1">
    <location>
        <begin position="1"/>
        <end position="18"/>
    </location>
</feature>
<keyword evidence="3" id="KW-1185">Reference proteome</keyword>
<evidence type="ECO:0000313" key="2">
    <source>
        <dbReference type="EMBL" id="KAK7800916.1"/>
    </source>
</evidence>
<comment type="caution">
    <text evidence="2">The sequence shown here is derived from an EMBL/GenBank/DDBJ whole genome shotgun (WGS) entry which is preliminary data.</text>
</comment>
<gene>
    <name evidence="2" type="ORF">U0070_015688</name>
</gene>
<dbReference type="Proteomes" id="UP001488838">
    <property type="component" value="Unassembled WGS sequence"/>
</dbReference>
<proteinExistence type="predicted"/>
<feature type="compositionally biased region" description="Basic residues" evidence="1">
    <location>
        <begin position="44"/>
        <end position="57"/>
    </location>
</feature>
<accession>A0AAW0HHL2</accession>
<name>A0AAW0HHL2_MYOGA</name>
<protein>
    <submittedName>
        <fullName evidence="2">Uncharacterized protein</fullName>
    </submittedName>
</protein>